<name>A0A2K2U2X4_9ACTN</name>
<dbReference type="RefSeq" id="WP_087197489.1">
    <property type="nucleotide sequence ID" value="NZ_DBEYRC010000110.1"/>
</dbReference>
<keyword evidence="16" id="KW-0255">Endonuclease</keyword>
<dbReference type="InterPro" id="IPR003265">
    <property type="entry name" value="HhH-GPD_domain"/>
</dbReference>
<evidence type="ECO:0000313" key="15">
    <source>
        <dbReference type="EMBL" id="HJH42295.1"/>
    </source>
</evidence>
<feature type="domain" description="HhH-GPD" evidence="14">
    <location>
        <begin position="46"/>
        <end position="196"/>
    </location>
</feature>
<dbReference type="PROSITE" id="PS00764">
    <property type="entry name" value="ENDONUCLEASE_III_1"/>
    <property type="match status" value="1"/>
</dbReference>
<sequence length="219" mass="23976">MPRETMKAKRERALAVAARMNEHYPAAECALHYGGDPFRLVIAVLLSAQTTDAGVNKVTPALWERYPTPADLAQADVRDVEGIIRTIGFFRTKAANCVRCAQMVVADYAGEVPRDIDELQKLPGVGRKTANVVLNEAFGIVEGIAVDTHVFRIAHRLKFAGPSADTPAKTEDALLKLYPRECWGPVNHQWVLFGRQTCAARSPKCGECFLADLCPSRGA</sequence>
<comment type="caution">
    <text evidence="16">The sequence shown here is derived from an EMBL/GenBank/DDBJ whole genome shotgun (WGS) entry which is preliminary data.</text>
</comment>
<dbReference type="FunFam" id="1.10.1670.10:FF:000001">
    <property type="entry name" value="Endonuclease III"/>
    <property type="match status" value="1"/>
</dbReference>
<comment type="similarity">
    <text evidence="1 12">Belongs to the Nth/MutY family.</text>
</comment>
<keyword evidence="17" id="KW-1185">Reference proteome</keyword>
<keyword evidence="6 12" id="KW-0408">Iron</keyword>
<dbReference type="SUPFAM" id="SSF48150">
    <property type="entry name" value="DNA-glycosylase"/>
    <property type="match status" value="1"/>
</dbReference>
<dbReference type="Gene3D" id="1.10.340.30">
    <property type="entry name" value="Hypothetical protein, domain 2"/>
    <property type="match status" value="1"/>
</dbReference>
<dbReference type="EC" id="4.2.99.18" evidence="12"/>
<keyword evidence="2 12" id="KW-0004">4Fe-4S</keyword>
<feature type="binding site" evidence="12">
    <location>
        <position position="214"/>
    </location>
    <ligand>
        <name>[4Fe-4S] cluster</name>
        <dbReference type="ChEBI" id="CHEBI:49883"/>
    </ligand>
</feature>
<evidence type="ECO:0000256" key="11">
    <source>
        <dbReference type="ARBA" id="ARBA00023295"/>
    </source>
</evidence>
<evidence type="ECO:0000256" key="5">
    <source>
        <dbReference type="ARBA" id="ARBA00022801"/>
    </source>
</evidence>
<dbReference type="GO" id="GO:0019104">
    <property type="term" value="F:DNA N-glycosylase activity"/>
    <property type="evidence" value="ECO:0007669"/>
    <property type="project" value="UniProtKB-UniRule"/>
</dbReference>
<evidence type="ECO:0000256" key="3">
    <source>
        <dbReference type="ARBA" id="ARBA00022723"/>
    </source>
</evidence>
<keyword evidence="3 12" id="KW-0479">Metal-binding</keyword>
<keyword evidence="10 12" id="KW-0456">Lyase</keyword>
<reference evidence="15" key="2">
    <citation type="journal article" date="2021" name="PeerJ">
        <title>Extensive microbial diversity within the chicken gut microbiome revealed by metagenomics and culture.</title>
        <authorList>
            <person name="Gilroy R."/>
            <person name="Ravi A."/>
            <person name="Getino M."/>
            <person name="Pursley I."/>
            <person name="Horton D.L."/>
            <person name="Alikhan N.F."/>
            <person name="Baker D."/>
            <person name="Gharbi K."/>
            <person name="Hall N."/>
            <person name="Watson M."/>
            <person name="Adriaenssens E.M."/>
            <person name="Foster-Nyarko E."/>
            <person name="Jarju S."/>
            <person name="Secka A."/>
            <person name="Antonio M."/>
            <person name="Oren A."/>
            <person name="Chaudhuri R.R."/>
            <person name="La Ragione R."/>
            <person name="Hildebrand F."/>
            <person name="Pallen M.J."/>
        </authorList>
    </citation>
    <scope>NUCLEOTIDE SEQUENCE</scope>
    <source>
        <strain evidence="15">USAMLcec12-2067</strain>
    </source>
</reference>
<dbReference type="InterPro" id="IPR003583">
    <property type="entry name" value="Hlx-hairpin-Hlx_DNA-bd_motif"/>
</dbReference>
<accession>A0A2K2U2X4</accession>
<feature type="domain" description="Helix-hairpin-helix DNA-binding motif class 1" evidence="13">
    <location>
        <begin position="117"/>
        <end position="136"/>
    </location>
</feature>
<keyword evidence="4 12" id="KW-0227">DNA damage</keyword>
<keyword evidence="8 12" id="KW-0238">DNA-binding</keyword>
<evidence type="ECO:0000256" key="1">
    <source>
        <dbReference type="ARBA" id="ARBA00008343"/>
    </source>
</evidence>
<dbReference type="EMBL" id="PPEL01000081">
    <property type="protein sequence ID" value="PNV64614.1"/>
    <property type="molecule type" value="Genomic_DNA"/>
</dbReference>
<dbReference type="Proteomes" id="UP000789325">
    <property type="component" value="Unassembled WGS sequence"/>
</dbReference>
<reference evidence="16 17" key="1">
    <citation type="journal article" date="2018" name="Int. J. Syst. Evol. Microbiol.">
        <title>Rubneribacter badeniensis gen. nov., sp. nov. and Enteroscipio rubneri gen. nov., sp. nov., new members of the Eggerthellaceae isolated from human faeces.</title>
        <authorList>
            <person name="Danylec N."/>
            <person name="Gobl A."/>
            <person name="Stoll D.A."/>
            <person name="Hetzer B."/>
            <person name="Kulling S.E."/>
            <person name="Huch M."/>
        </authorList>
    </citation>
    <scope>NUCLEOTIDE SEQUENCE [LARGE SCALE GENOMIC DNA]</scope>
    <source>
        <strain evidence="16 17">ResAG-85</strain>
    </source>
</reference>
<dbReference type="PROSITE" id="PS01155">
    <property type="entry name" value="ENDONUCLEASE_III_2"/>
    <property type="match status" value="1"/>
</dbReference>
<dbReference type="GO" id="GO:0006285">
    <property type="term" value="P:base-excision repair, AP site formation"/>
    <property type="evidence" value="ECO:0007669"/>
    <property type="project" value="TreeGrafter"/>
</dbReference>
<evidence type="ECO:0000256" key="4">
    <source>
        <dbReference type="ARBA" id="ARBA00022763"/>
    </source>
</evidence>
<dbReference type="GO" id="GO:0051539">
    <property type="term" value="F:4 iron, 4 sulfur cluster binding"/>
    <property type="evidence" value="ECO:0007669"/>
    <property type="project" value="UniProtKB-UniRule"/>
</dbReference>
<evidence type="ECO:0000256" key="9">
    <source>
        <dbReference type="ARBA" id="ARBA00023204"/>
    </source>
</evidence>
<evidence type="ECO:0000313" key="17">
    <source>
        <dbReference type="Proteomes" id="UP000236488"/>
    </source>
</evidence>
<keyword evidence="5 12" id="KW-0378">Hydrolase</keyword>
<dbReference type="SMART" id="SM00478">
    <property type="entry name" value="ENDO3c"/>
    <property type="match status" value="1"/>
</dbReference>
<keyword evidence="16" id="KW-0540">Nuclease</keyword>
<evidence type="ECO:0000256" key="8">
    <source>
        <dbReference type="ARBA" id="ARBA00023125"/>
    </source>
</evidence>
<dbReference type="SMART" id="SM00525">
    <property type="entry name" value="FES"/>
    <property type="match status" value="1"/>
</dbReference>
<evidence type="ECO:0000256" key="12">
    <source>
        <dbReference type="HAMAP-Rule" id="MF_00942"/>
    </source>
</evidence>
<dbReference type="GO" id="GO:0046872">
    <property type="term" value="F:metal ion binding"/>
    <property type="evidence" value="ECO:0007669"/>
    <property type="project" value="UniProtKB-KW"/>
</dbReference>
<dbReference type="Pfam" id="PF00633">
    <property type="entry name" value="HHH"/>
    <property type="match status" value="1"/>
</dbReference>
<dbReference type="PANTHER" id="PTHR10359:SF18">
    <property type="entry name" value="ENDONUCLEASE III"/>
    <property type="match status" value="1"/>
</dbReference>
<dbReference type="InterPro" id="IPR000445">
    <property type="entry name" value="HhH_motif"/>
</dbReference>
<comment type="cofactor">
    <cofactor evidence="12">
        <name>[4Fe-4S] cluster</name>
        <dbReference type="ChEBI" id="CHEBI:49883"/>
    </cofactor>
    <text evidence="12">Binds 1 [4Fe-4S] cluster.</text>
</comment>
<dbReference type="Proteomes" id="UP000236488">
    <property type="component" value="Unassembled WGS sequence"/>
</dbReference>
<dbReference type="InterPro" id="IPR005759">
    <property type="entry name" value="Nth"/>
</dbReference>
<keyword evidence="9 12" id="KW-0234">DNA repair</keyword>
<comment type="catalytic activity">
    <reaction evidence="12">
        <text>2'-deoxyribonucleotide-(2'-deoxyribose 5'-phosphate)-2'-deoxyribonucleotide-DNA = a 3'-end 2'-deoxyribonucleotide-(2,3-dehydro-2,3-deoxyribose 5'-phosphate)-DNA + a 5'-end 5'-phospho-2'-deoxyribonucleoside-DNA + H(+)</text>
        <dbReference type="Rhea" id="RHEA:66592"/>
        <dbReference type="Rhea" id="RHEA-COMP:13180"/>
        <dbReference type="Rhea" id="RHEA-COMP:16897"/>
        <dbReference type="Rhea" id="RHEA-COMP:17067"/>
        <dbReference type="ChEBI" id="CHEBI:15378"/>
        <dbReference type="ChEBI" id="CHEBI:136412"/>
        <dbReference type="ChEBI" id="CHEBI:157695"/>
        <dbReference type="ChEBI" id="CHEBI:167181"/>
        <dbReference type="EC" id="4.2.99.18"/>
    </reaction>
</comment>
<evidence type="ECO:0000256" key="7">
    <source>
        <dbReference type="ARBA" id="ARBA00023014"/>
    </source>
</evidence>
<comment type="function">
    <text evidence="12">DNA repair enzyme that has both DNA N-glycosylase activity and AP-lyase activity. The DNA N-glycosylase activity releases various damaged pyrimidines from DNA by cleaving the N-glycosidic bond, leaving an AP (apurinic/apyrimidinic) site. The AP-lyase activity cleaves the phosphodiester bond 3' to the AP site by a beta-elimination, leaving a 3'-terminal unsaturated sugar and a product with a terminal 5'-phosphate.</text>
</comment>
<evidence type="ECO:0000256" key="6">
    <source>
        <dbReference type="ARBA" id="ARBA00023004"/>
    </source>
</evidence>
<protein>
    <recommendedName>
        <fullName evidence="12">Endonuclease III</fullName>
        <ecNumber evidence="12">4.2.99.18</ecNumber>
    </recommendedName>
    <alternativeName>
        <fullName evidence="12">DNA-(apurinic or apyrimidinic site) lyase</fullName>
    </alternativeName>
</protein>
<evidence type="ECO:0000256" key="10">
    <source>
        <dbReference type="ARBA" id="ARBA00023239"/>
    </source>
</evidence>
<dbReference type="HAMAP" id="MF_00942">
    <property type="entry name" value="Nth"/>
    <property type="match status" value="1"/>
</dbReference>
<dbReference type="FunFam" id="1.10.340.30:FF:000001">
    <property type="entry name" value="Endonuclease III"/>
    <property type="match status" value="1"/>
</dbReference>
<proteinExistence type="inferred from homology"/>
<organism evidence="16 17">
    <name type="scientific">Rubneribacter badeniensis</name>
    <dbReference type="NCBI Taxonomy" id="2070688"/>
    <lineage>
        <taxon>Bacteria</taxon>
        <taxon>Bacillati</taxon>
        <taxon>Actinomycetota</taxon>
        <taxon>Coriobacteriia</taxon>
        <taxon>Eggerthellales</taxon>
        <taxon>Eggerthellaceae</taxon>
        <taxon>Rubneribacter</taxon>
    </lineage>
</organism>
<dbReference type="Pfam" id="PF00730">
    <property type="entry name" value="HhH-GPD"/>
    <property type="match status" value="1"/>
</dbReference>
<dbReference type="InterPro" id="IPR004036">
    <property type="entry name" value="Endonuclease-III-like_CS2"/>
</dbReference>
<evidence type="ECO:0000259" key="14">
    <source>
        <dbReference type="SMART" id="SM00478"/>
    </source>
</evidence>
<evidence type="ECO:0000259" key="13">
    <source>
        <dbReference type="SMART" id="SM00278"/>
    </source>
</evidence>
<dbReference type="PIRSF" id="PIRSF001435">
    <property type="entry name" value="Nth"/>
    <property type="match status" value="1"/>
</dbReference>
<dbReference type="CDD" id="cd00056">
    <property type="entry name" value="ENDO3c"/>
    <property type="match status" value="1"/>
</dbReference>
<dbReference type="EMBL" id="DYZL01000014">
    <property type="protein sequence ID" value="HJH42295.1"/>
    <property type="molecule type" value="Genomic_DNA"/>
</dbReference>
<dbReference type="NCBIfam" id="TIGR01083">
    <property type="entry name" value="nth"/>
    <property type="match status" value="1"/>
</dbReference>
<feature type="binding site" evidence="12">
    <location>
        <position position="198"/>
    </location>
    <ligand>
        <name>[4Fe-4S] cluster</name>
        <dbReference type="ChEBI" id="CHEBI:49883"/>
    </ligand>
</feature>
<dbReference type="Pfam" id="PF10576">
    <property type="entry name" value="EndIII_4Fe-2S"/>
    <property type="match status" value="1"/>
</dbReference>
<dbReference type="GO" id="GO:0003677">
    <property type="term" value="F:DNA binding"/>
    <property type="evidence" value="ECO:0007669"/>
    <property type="project" value="UniProtKB-UniRule"/>
</dbReference>
<dbReference type="InterPro" id="IPR003651">
    <property type="entry name" value="Endonuclease3_FeS-loop_motif"/>
</dbReference>
<feature type="binding site" evidence="12">
    <location>
        <position position="208"/>
    </location>
    <ligand>
        <name>[4Fe-4S] cluster</name>
        <dbReference type="ChEBI" id="CHEBI:49883"/>
    </ligand>
</feature>
<feature type="binding site" evidence="12">
    <location>
        <position position="205"/>
    </location>
    <ligand>
        <name>[4Fe-4S] cluster</name>
        <dbReference type="ChEBI" id="CHEBI:49883"/>
    </ligand>
</feature>
<evidence type="ECO:0000256" key="2">
    <source>
        <dbReference type="ARBA" id="ARBA00022485"/>
    </source>
</evidence>
<reference evidence="15" key="3">
    <citation type="submission" date="2021-09" db="EMBL/GenBank/DDBJ databases">
        <authorList>
            <person name="Gilroy R."/>
        </authorList>
    </citation>
    <scope>NUCLEOTIDE SEQUENCE</scope>
    <source>
        <strain evidence="15">USAMLcec12-2067</strain>
    </source>
</reference>
<dbReference type="InterPro" id="IPR004035">
    <property type="entry name" value="Endouclease-III_FeS-bd_BS"/>
</dbReference>
<dbReference type="GO" id="GO:0140078">
    <property type="term" value="F:class I DNA-(apurinic or apyrimidinic site) endonuclease activity"/>
    <property type="evidence" value="ECO:0007669"/>
    <property type="project" value="UniProtKB-EC"/>
</dbReference>
<dbReference type="InterPro" id="IPR011257">
    <property type="entry name" value="DNA_glycosylase"/>
</dbReference>
<dbReference type="AlphaFoldDB" id="A0A2K2U2X4"/>
<dbReference type="SMART" id="SM00278">
    <property type="entry name" value="HhH1"/>
    <property type="match status" value="1"/>
</dbReference>
<dbReference type="PANTHER" id="PTHR10359">
    <property type="entry name" value="A/G-SPECIFIC ADENINE GLYCOSYLASE/ENDONUCLEASE III"/>
    <property type="match status" value="1"/>
</dbReference>
<keyword evidence="11 12" id="KW-0326">Glycosidase</keyword>
<gene>
    <name evidence="12 16" type="primary">nth</name>
    <name evidence="16" type="ORF">C2L80_11015</name>
    <name evidence="15" type="ORF">K8V16_00680</name>
</gene>
<keyword evidence="7 12" id="KW-0411">Iron-sulfur</keyword>
<evidence type="ECO:0000313" key="16">
    <source>
        <dbReference type="EMBL" id="PNV64614.1"/>
    </source>
</evidence>
<dbReference type="InterPro" id="IPR023170">
    <property type="entry name" value="HhH_base_excis_C"/>
</dbReference>
<dbReference type="Gene3D" id="1.10.1670.10">
    <property type="entry name" value="Helix-hairpin-Helix base-excision DNA repair enzymes (C-terminal)"/>
    <property type="match status" value="1"/>
</dbReference>